<evidence type="ECO:0000256" key="21">
    <source>
        <dbReference type="SAM" id="SignalP"/>
    </source>
</evidence>
<dbReference type="Gene3D" id="2.60.120.200">
    <property type="match status" value="1"/>
</dbReference>
<evidence type="ECO:0000256" key="2">
    <source>
        <dbReference type="ARBA" id="ARBA00008536"/>
    </source>
</evidence>
<evidence type="ECO:0000256" key="7">
    <source>
        <dbReference type="ARBA" id="ARBA00022679"/>
    </source>
</evidence>
<evidence type="ECO:0000313" key="24">
    <source>
        <dbReference type="Proteomes" id="UP001605036"/>
    </source>
</evidence>
<feature type="domain" description="Protein kinase" evidence="22">
    <location>
        <begin position="351"/>
        <end position="639"/>
    </location>
</feature>
<keyword evidence="14 20" id="KW-1133">Transmembrane helix</keyword>
<dbReference type="GO" id="GO:0005524">
    <property type="term" value="F:ATP binding"/>
    <property type="evidence" value="ECO:0007669"/>
    <property type="project" value="UniProtKB-UniRule"/>
</dbReference>
<dbReference type="CDD" id="cd06899">
    <property type="entry name" value="lectin_legume_LecRK_Arcelin_ConA"/>
    <property type="match status" value="1"/>
</dbReference>
<dbReference type="FunFam" id="3.30.200.20:FF:000162">
    <property type="entry name" value="Adenine nucleotide alpha hydrolase-like domain kinase"/>
    <property type="match status" value="1"/>
</dbReference>
<name>A0ABD1XU35_9MARC</name>
<evidence type="ECO:0000256" key="15">
    <source>
        <dbReference type="ARBA" id="ARBA00023136"/>
    </source>
</evidence>
<dbReference type="InterPro" id="IPR019825">
    <property type="entry name" value="Lectin_legB_Mn/Ca_BS"/>
</dbReference>
<dbReference type="InterPro" id="IPR001220">
    <property type="entry name" value="Legume_lectin_dom"/>
</dbReference>
<dbReference type="InterPro" id="IPR013320">
    <property type="entry name" value="ConA-like_dom_sf"/>
</dbReference>
<evidence type="ECO:0000256" key="10">
    <source>
        <dbReference type="ARBA" id="ARBA00022734"/>
    </source>
</evidence>
<dbReference type="SUPFAM" id="SSF49899">
    <property type="entry name" value="Concanavalin A-like lectins/glucanases"/>
    <property type="match status" value="1"/>
</dbReference>
<feature type="chain" id="PRO_5044829833" description="non-specific serine/threonine protein kinase" evidence="21">
    <location>
        <begin position="25"/>
        <end position="715"/>
    </location>
</feature>
<evidence type="ECO:0000256" key="18">
    <source>
        <dbReference type="PROSITE-ProRule" id="PRU10141"/>
    </source>
</evidence>
<evidence type="ECO:0000256" key="4">
    <source>
        <dbReference type="ARBA" id="ARBA00012513"/>
    </source>
</evidence>
<dbReference type="SUPFAM" id="SSF56112">
    <property type="entry name" value="Protein kinase-like (PK-like)"/>
    <property type="match status" value="1"/>
</dbReference>
<keyword evidence="5" id="KW-1003">Cell membrane</keyword>
<organism evidence="23 24">
    <name type="scientific">Riccia fluitans</name>
    <dbReference type="NCBI Taxonomy" id="41844"/>
    <lineage>
        <taxon>Eukaryota</taxon>
        <taxon>Viridiplantae</taxon>
        <taxon>Streptophyta</taxon>
        <taxon>Embryophyta</taxon>
        <taxon>Marchantiophyta</taxon>
        <taxon>Marchantiopsida</taxon>
        <taxon>Marchantiidae</taxon>
        <taxon>Marchantiales</taxon>
        <taxon>Ricciaceae</taxon>
        <taxon>Riccia</taxon>
    </lineage>
</organism>
<dbReference type="InterPro" id="IPR011009">
    <property type="entry name" value="Kinase-like_dom_sf"/>
</dbReference>
<evidence type="ECO:0000256" key="19">
    <source>
        <dbReference type="SAM" id="MobiDB-lite"/>
    </source>
</evidence>
<keyword evidence="8 20" id="KW-0812">Transmembrane</keyword>
<dbReference type="EMBL" id="JBHFFA010000007">
    <property type="protein sequence ID" value="KAL2612472.1"/>
    <property type="molecule type" value="Genomic_DNA"/>
</dbReference>
<keyword evidence="24" id="KW-1185">Reference proteome</keyword>
<dbReference type="Gene3D" id="1.10.510.10">
    <property type="entry name" value="Transferase(Phosphotransferase) domain 1"/>
    <property type="match status" value="1"/>
</dbReference>
<evidence type="ECO:0000256" key="17">
    <source>
        <dbReference type="ARBA" id="ARBA00023180"/>
    </source>
</evidence>
<dbReference type="PROSITE" id="PS50011">
    <property type="entry name" value="PROTEIN_KINASE_DOM"/>
    <property type="match status" value="1"/>
</dbReference>
<keyword evidence="9 21" id="KW-0732">Signal</keyword>
<comment type="caution">
    <text evidence="23">The sequence shown here is derived from an EMBL/GenBank/DDBJ whole genome shotgun (WGS) entry which is preliminary data.</text>
</comment>
<feature type="transmembrane region" description="Helical" evidence="20">
    <location>
        <begin position="283"/>
        <end position="308"/>
    </location>
</feature>
<comment type="similarity">
    <text evidence="3">In the C-terminal section; belongs to the protein kinase superfamily. Ser/Thr protein kinase family.</text>
</comment>
<evidence type="ECO:0000256" key="13">
    <source>
        <dbReference type="ARBA" id="ARBA00022840"/>
    </source>
</evidence>
<keyword evidence="10" id="KW-0430">Lectin</keyword>
<dbReference type="GO" id="GO:0030246">
    <property type="term" value="F:carbohydrate binding"/>
    <property type="evidence" value="ECO:0007669"/>
    <property type="project" value="UniProtKB-KW"/>
</dbReference>
<evidence type="ECO:0000256" key="9">
    <source>
        <dbReference type="ARBA" id="ARBA00022729"/>
    </source>
</evidence>
<reference evidence="23 24" key="1">
    <citation type="submission" date="2024-09" db="EMBL/GenBank/DDBJ databases">
        <title>Chromosome-scale assembly of Riccia fluitans.</title>
        <authorList>
            <person name="Paukszto L."/>
            <person name="Sawicki J."/>
            <person name="Karawczyk K."/>
            <person name="Piernik-Szablinska J."/>
            <person name="Szczecinska M."/>
            <person name="Mazdziarz M."/>
        </authorList>
    </citation>
    <scope>NUCLEOTIDE SEQUENCE [LARGE SCALE GENOMIC DNA]</scope>
    <source>
        <strain evidence="23">Rf_01</strain>
        <tissue evidence="23">Aerial parts of the thallus</tissue>
    </source>
</reference>
<dbReference type="InterPro" id="IPR008271">
    <property type="entry name" value="Ser/Thr_kinase_AS"/>
</dbReference>
<dbReference type="PANTHER" id="PTHR27007">
    <property type="match status" value="1"/>
</dbReference>
<keyword evidence="16" id="KW-0675">Receptor</keyword>
<comment type="subcellular location">
    <subcellularLocation>
        <location evidence="1">Cell membrane</location>
        <topology evidence="1">Single-pass type I membrane protein</topology>
    </subcellularLocation>
</comment>
<dbReference type="EC" id="2.7.11.1" evidence="4"/>
<keyword evidence="6" id="KW-0723">Serine/threonine-protein kinase</keyword>
<evidence type="ECO:0000259" key="22">
    <source>
        <dbReference type="PROSITE" id="PS50011"/>
    </source>
</evidence>
<evidence type="ECO:0000313" key="23">
    <source>
        <dbReference type="EMBL" id="KAL2612472.1"/>
    </source>
</evidence>
<feature type="region of interest" description="Disordered" evidence="19">
    <location>
        <begin position="650"/>
        <end position="681"/>
    </location>
</feature>
<accession>A0ABD1XU35</accession>
<dbReference type="InterPro" id="IPR017441">
    <property type="entry name" value="Protein_kinase_ATP_BS"/>
</dbReference>
<keyword evidence="12" id="KW-0418">Kinase</keyword>
<dbReference type="CDD" id="cd14066">
    <property type="entry name" value="STKc_IRAK"/>
    <property type="match status" value="1"/>
</dbReference>
<dbReference type="AlphaFoldDB" id="A0ABD1XU35"/>
<evidence type="ECO:0000256" key="12">
    <source>
        <dbReference type="ARBA" id="ARBA00022777"/>
    </source>
</evidence>
<feature type="signal peptide" evidence="21">
    <location>
        <begin position="1"/>
        <end position="24"/>
    </location>
</feature>
<sequence>MFTSSWSLVWAVISILSFFTASSSDPLVHLGEPGSEFKCNPSGNIICWGGATTAGLEYLALYAAQNGTKTPLIISGKALWYKPILLVDSRTRRWDSFRTFFSFTIVPGKAGPGDGMTFVMLTRADVPGSWGREFGLYNESGPAAPTLAVEFDTFFNPGNRDKDNNHVGLDLKEITSVVARNASEVGINLSWGQRVYTWINYESLSRNLTVWISLSNFRPPEPFLQHEVNLTDIFPWNSETQPPYLYVGFTASNTNPGTSYSVYEWQFEVFPAPLSPPSKNHTILIAEIVGAAVFSLLLVLGILLLFLWRRRKSTCDSPRKLGKGAESVELEGISDNLRFSHKQLSAATNQFREESKLGEGGFGNVYRGVVPSTGVPVAVKKLNHDSKQGLKEFVSEVTIINQLRHRNIVRLLGWCSDRDKFLLVYEFMPNRSLDKALFHPTPGCVLPWKQRFEIIRGAAEALHYLHEGWRQQVIHRDFKSSNIMLDANFNAMLGDFGLARMVGRHQIPATTVVAGTYGYIAPEAHSLGKFTEKTDVYAFGAVALEVACGRSALNLKLPEDERVLVDWVWKKLEEDLLMSVVDPRLEETQYDAEQVQMLLLVGLLCSHPNPHERLSMRQVLEVLSGAVDVPPVPLSKPVIEYQTSGLQFRMKGSRSTQSRDMGTRTFSRASSGSSHRQEAPFTDPSINFSLFSRYDEVQEHKTDSIMHGDKILGSQ</sequence>
<dbReference type="InterPro" id="IPR050528">
    <property type="entry name" value="L-type_Lectin-RKs"/>
</dbReference>
<protein>
    <recommendedName>
        <fullName evidence="4">non-specific serine/threonine protein kinase</fullName>
        <ecNumber evidence="4">2.7.11.1</ecNumber>
    </recommendedName>
</protein>
<evidence type="ECO:0000256" key="11">
    <source>
        <dbReference type="ARBA" id="ARBA00022741"/>
    </source>
</evidence>
<dbReference type="PROSITE" id="PS00307">
    <property type="entry name" value="LECTIN_LEGUME_BETA"/>
    <property type="match status" value="1"/>
</dbReference>
<evidence type="ECO:0000256" key="8">
    <source>
        <dbReference type="ARBA" id="ARBA00022692"/>
    </source>
</evidence>
<gene>
    <name evidence="23" type="ORF">R1flu_024164</name>
</gene>
<evidence type="ECO:0000256" key="6">
    <source>
        <dbReference type="ARBA" id="ARBA00022527"/>
    </source>
</evidence>
<dbReference type="GO" id="GO:0005886">
    <property type="term" value="C:plasma membrane"/>
    <property type="evidence" value="ECO:0007669"/>
    <property type="project" value="UniProtKB-SubCell"/>
</dbReference>
<dbReference type="GO" id="GO:0002229">
    <property type="term" value="P:defense response to oomycetes"/>
    <property type="evidence" value="ECO:0007669"/>
    <property type="project" value="UniProtKB-ARBA"/>
</dbReference>
<evidence type="ECO:0000256" key="3">
    <source>
        <dbReference type="ARBA" id="ARBA00010217"/>
    </source>
</evidence>
<keyword evidence="7" id="KW-0808">Transferase</keyword>
<keyword evidence="11 18" id="KW-0547">Nucleotide-binding</keyword>
<dbReference type="PROSITE" id="PS00108">
    <property type="entry name" value="PROTEIN_KINASE_ST"/>
    <property type="match status" value="1"/>
</dbReference>
<evidence type="ECO:0000256" key="14">
    <source>
        <dbReference type="ARBA" id="ARBA00022989"/>
    </source>
</evidence>
<dbReference type="Gene3D" id="3.30.200.20">
    <property type="entry name" value="Phosphorylase Kinase, domain 1"/>
    <property type="match status" value="1"/>
</dbReference>
<keyword evidence="17" id="KW-0325">Glycoprotein</keyword>
<keyword evidence="15 20" id="KW-0472">Membrane</keyword>
<proteinExistence type="inferred from homology"/>
<evidence type="ECO:0000256" key="5">
    <source>
        <dbReference type="ARBA" id="ARBA00022475"/>
    </source>
</evidence>
<evidence type="ECO:0000256" key="20">
    <source>
        <dbReference type="SAM" id="Phobius"/>
    </source>
</evidence>
<dbReference type="Pfam" id="PF00069">
    <property type="entry name" value="Pkinase"/>
    <property type="match status" value="1"/>
</dbReference>
<dbReference type="GO" id="GO:0004674">
    <property type="term" value="F:protein serine/threonine kinase activity"/>
    <property type="evidence" value="ECO:0007669"/>
    <property type="project" value="UniProtKB-KW"/>
</dbReference>
<dbReference type="Pfam" id="PF00139">
    <property type="entry name" value="Lectin_legB"/>
    <property type="match status" value="1"/>
</dbReference>
<feature type="binding site" evidence="18">
    <location>
        <position position="381"/>
    </location>
    <ligand>
        <name>ATP</name>
        <dbReference type="ChEBI" id="CHEBI:30616"/>
    </ligand>
</feature>
<evidence type="ECO:0000256" key="16">
    <source>
        <dbReference type="ARBA" id="ARBA00023170"/>
    </source>
</evidence>
<feature type="compositionally biased region" description="Polar residues" evidence="19">
    <location>
        <begin position="653"/>
        <end position="674"/>
    </location>
</feature>
<evidence type="ECO:0000256" key="1">
    <source>
        <dbReference type="ARBA" id="ARBA00004251"/>
    </source>
</evidence>
<keyword evidence="13 18" id="KW-0067">ATP-binding</keyword>
<dbReference type="InterPro" id="IPR000719">
    <property type="entry name" value="Prot_kinase_dom"/>
</dbReference>
<dbReference type="FunFam" id="1.10.510.10:FF:000240">
    <property type="entry name" value="Lectin-domain containing receptor kinase A4.3"/>
    <property type="match status" value="1"/>
</dbReference>
<comment type="similarity">
    <text evidence="2">In the N-terminal section; belongs to the leguminous lectin family.</text>
</comment>
<dbReference type="Proteomes" id="UP001605036">
    <property type="component" value="Unassembled WGS sequence"/>
</dbReference>
<dbReference type="PROSITE" id="PS00107">
    <property type="entry name" value="PROTEIN_KINASE_ATP"/>
    <property type="match status" value="1"/>
</dbReference>